<dbReference type="PROSITE" id="PS00086">
    <property type="entry name" value="CYTOCHROME_P450"/>
    <property type="match status" value="1"/>
</dbReference>
<dbReference type="GO" id="GO:0020037">
    <property type="term" value="F:heme binding"/>
    <property type="evidence" value="ECO:0007669"/>
    <property type="project" value="InterPro"/>
</dbReference>
<dbReference type="PRINTS" id="PR00465">
    <property type="entry name" value="EP450IV"/>
</dbReference>
<feature type="transmembrane region" description="Helical" evidence="15">
    <location>
        <begin position="6"/>
        <end position="25"/>
    </location>
</feature>
<dbReference type="InterPro" id="IPR050121">
    <property type="entry name" value="Cytochrome_P450_monoxygenase"/>
</dbReference>
<dbReference type="Gene3D" id="1.10.630.10">
    <property type="entry name" value="Cytochrome P450"/>
    <property type="match status" value="1"/>
</dbReference>
<evidence type="ECO:0000256" key="2">
    <source>
        <dbReference type="ARBA" id="ARBA00004370"/>
    </source>
</evidence>
<dbReference type="Pfam" id="PF00067">
    <property type="entry name" value="p450"/>
    <property type="match status" value="1"/>
</dbReference>
<keyword evidence="8 15" id="KW-1133">Transmembrane helix</keyword>
<evidence type="ECO:0000256" key="8">
    <source>
        <dbReference type="ARBA" id="ARBA00022989"/>
    </source>
</evidence>
<keyword evidence="17" id="KW-1185">Reference proteome</keyword>
<accession>A0A9P7ULL1</accession>
<sequence length="535" mass="60198">MTVTLAHLAIYSSCFLAFYVLRWLYKEHTRPLRRLPGPPDPGFLFGNVNELNGDGETDLFERWTKEYGPTFRVKGFLGKTRLYTADSKAVTHILMNHYDYHKPDLTRFALTELLGNGVLTTEEDKHKFQRKVMNPAFGHAQIRELTTIFVEKAMELRDVWQSQIDRSTDQTGVARINSMLWLSRATLDVIGLAGFNYDLRSLSATEEHADELSEAFKIIFSGKVSNLGIWSILRLMFPILRPLPTMRGKLVTKARTTMERVGTKLITESKQAALASQEGGATGARDLLSLLIKSNLNEEESERMEDVDVLAQIPTFLVAGHETTSTATAWALYALTQHPDMQCRLRDELLTLPNDTPTMDELNSLPYLEAFVRETLRVHAPVPGIKRDAARDGVIPLSVPVNGQNYVRVEKGQGITISLSALNRSKQFWGEDAAEFKPDRWLNGSLDTSLPGIWGNMMTFGGGGRACIGFRFSLVEIKVLLFTLLRAFEFELAVPKEDLIKSGRIVERPFVKSDKNTESQLPLLVKNYSPGQERS</sequence>
<name>A0A9P7ULL1_9AGAR</name>
<dbReference type="GeneID" id="66071465"/>
<keyword evidence="12 15" id="KW-0472">Membrane</keyword>
<dbReference type="InterPro" id="IPR001128">
    <property type="entry name" value="Cyt_P450"/>
</dbReference>
<evidence type="ECO:0000313" key="16">
    <source>
        <dbReference type="EMBL" id="KAG7086435.1"/>
    </source>
</evidence>
<dbReference type="GO" id="GO:0005506">
    <property type="term" value="F:iron ion binding"/>
    <property type="evidence" value="ECO:0007669"/>
    <property type="project" value="InterPro"/>
</dbReference>
<evidence type="ECO:0000256" key="14">
    <source>
        <dbReference type="RuleBase" id="RU000461"/>
    </source>
</evidence>
<dbReference type="GO" id="GO:0016020">
    <property type="term" value="C:membrane"/>
    <property type="evidence" value="ECO:0007669"/>
    <property type="project" value="UniProtKB-SubCell"/>
</dbReference>
<evidence type="ECO:0000256" key="12">
    <source>
        <dbReference type="ARBA" id="ARBA00023136"/>
    </source>
</evidence>
<dbReference type="OrthoDB" id="1470350at2759"/>
<comment type="subcellular location">
    <subcellularLocation>
        <location evidence="2">Membrane</location>
    </subcellularLocation>
</comment>
<reference evidence="16" key="1">
    <citation type="journal article" date="2021" name="Genome Biol. Evol.">
        <title>The assembled and annotated genome of the fairy-ring fungus Marasmius oreades.</title>
        <authorList>
            <person name="Hiltunen M."/>
            <person name="Ament-Velasquez S.L."/>
            <person name="Johannesson H."/>
        </authorList>
    </citation>
    <scope>NUCLEOTIDE SEQUENCE</scope>
    <source>
        <strain evidence="16">03SP1</strain>
    </source>
</reference>
<comment type="caution">
    <text evidence="16">The sequence shown here is derived from an EMBL/GenBank/DDBJ whole genome shotgun (WGS) entry which is preliminary data.</text>
</comment>
<dbReference type="AlphaFoldDB" id="A0A9P7ULL1"/>
<keyword evidence="9 14" id="KW-0560">Oxidoreductase</keyword>
<comment type="cofactor">
    <cofactor evidence="1 13">
        <name>heme</name>
        <dbReference type="ChEBI" id="CHEBI:30413"/>
    </cofactor>
</comment>
<evidence type="ECO:0000256" key="1">
    <source>
        <dbReference type="ARBA" id="ARBA00001971"/>
    </source>
</evidence>
<evidence type="ECO:0000256" key="15">
    <source>
        <dbReference type="SAM" id="Phobius"/>
    </source>
</evidence>
<evidence type="ECO:0000256" key="9">
    <source>
        <dbReference type="ARBA" id="ARBA00023002"/>
    </source>
</evidence>
<dbReference type="KEGG" id="more:E1B28_002389"/>
<keyword evidence="7 13" id="KW-0479">Metal-binding</keyword>
<evidence type="ECO:0000256" key="11">
    <source>
        <dbReference type="ARBA" id="ARBA00023033"/>
    </source>
</evidence>
<evidence type="ECO:0000256" key="5">
    <source>
        <dbReference type="ARBA" id="ARBA00022617"/>
    </source>
</evidence>
<dbReference type="SUPFAM" id="SSF48264">
    <property type="entry name" value="Cytochrome P450"/>
    <property type="match status" value="1"/>
</dbReference>
<dbReference type="InterPro" id="IPR017972">
    <property type="entry name" value="Cyt_P450_CS"/>
</dbReference>
<evidence type="ECO:0000256" key="13">
    <source>
        <dbReference type="PIRSR" id="PIRSR602403-1"/>
    </source>
</evidence>
<dbReference type="PRINTS" id="PR00385">
    <property type="entry name" value="P450"/>
</dbReference>
<evidence type="ECO:0008006" key="18">
    <source>
        <dbReference type="Google" id="ProtNLM"/>
    </source>
</evidence>
<dbReference type="RefSeq" id="XP_043002906.1">
    <property type="nucleotide sequence ID" value="XM_043159306.1"/>
</dbReference>
<evidence type="ECO:0000256" key="10">
    <source>
        <dbReference type="ARBA" id="ARBA00023004"/>
    </source>
</evidence>
<evidence type="ECO:0000313" key="17">
    <source>
        <dbReference type="Proteomes" id="UP001049176"/>
    </source>
</evidence>
<dbReference type="GO" id="GO:0004497">
    <property type="term" value="F:monooxygenase activity"/>
    <property type="evidence" value="ECO:0007669"/>
    <property type="project" value="UniProtKB-KW"/>
</dbReference>
<organism evidence="16 17">
    <name type="scientific">Marasmius oreades</name>
    <name type="common">fairy-ring Marasmius</name>
    <dbReference type="NCBI Taxonomy" id="181124"/>
    <lineage>
        <taxon>Eukaryota</taxon>
        <taxon>Fungi</taxon>
        <taxon>Dikarya</taxon>
        <taxon>Basidiomycota</taxon>
        <taxon>Agaricomycotina</taxon>
        <taxon>Agaricomycetes</taxon>
        <taxon>Agaricomycetidae</taxon>
        <taxon>Agaricales</taxon>
        <taxon>Marasmiineae</taxon>
        <taxon>Marasmiaceae</taxon>
        <taxon>Marasmius</taxon>
    </lineage>
</organism>
<dbReference type="CDD" id="cd11069">
    <property type="entry name" value="CYP_FUM15-like"/>
    <property type="match status" value="1"/>
</dbReference>
<dbReference type="EMBL" id="CM032190">
    <property type="protein sequence ID" value="KAG7086435.1"/>
    <property type="molecule type" value="Genomic_DNA"/>
</dbReference>
<keyword evidence="11 14" id="KW-0503">Monooxygenase</keyword>
<dbReference type="PANTHER" id="PTHR24305">
    <property type="entry name" value="CYTOCHROME P450"/>
    <property type="match status" value="1"/>
</dbReference>
<dbReference type="InterPro" id="IPR036396">
    <property type="entry name" value="Cyt_P450_sf"/>
</dbReference>
<keyword evidence="6 15" id="KW-0812">Transmembrane</keyword>
<comment type="pathway">
    <text evidence="3">Secondary metabolite biosynthesis; terpenoid biosynthesis.</text>
</comment>
<gene>
    <name evidence="16" type="ORF">E1B28_002389</name>
</gene>
<dbReference type="PANTHER" id="PTHR24305:SF166">
    <property type="entry name" value="CYTOCHROME P450 12A4, MITOCHONDRIAL-RELATED"/>
    <property type="match status" value="1"/>
</dbReference>
<keyword evidence="10 13" id="KW-0408">Iron</keyword>
<evidence type="ECO:0000256" key="3">
    <source>
        <dbReference type="ARBA" id="ARBA00004721"/>
    </source>
</evidence>
<feature type="binding site" description="axial binding residue" evidence="13">
    <location>
        <position position="467"/>
    </location>
    <ligand>
        <name>heme</name>
        <dbReference type="ChEBI" id="CHEBI:30413"/>
    </ligand>
    <ligandPart>
        <name>Fe</name>
        <dbReference type="ChEBI" id="CHEBI:18248"/>
    </ligandPart>
</feature>
<protein>
    <recommendedName>
        <fullName evidence="18">Cytochrome P450</fullName>
    </recommendedName>
</protein>
<evidence type="ECO:0000256" key="7">
    <source>
        <dbReference type="ARBA" id="ARBA00022723"/>
    </source>
</evidence>
<keyword evidence="5 13" id="KW-0349">Heme</keyword>
<proteinExistence type="inferred from homology"/>
<dbReference type="InterPro" id="IPR002403">
    <property type="entry name" value="Cyt_P450_E_grp-IV"/>
</dbReference>
<comment type="similarity">
    <text evidence="4 14">Belongs to the cytochrome P450 family.</text>
</comment>
<dbReference type="GO" id="GO:0016705">
    <property type="term" value="F:oxidoreductase activity, acting on paired donors, with incorporation or reduction of molecular oxygen"/>
    <property type="evidence" value="ECO:0007669"/>
    <property type="project" value="InterPro"/>
</dbReference>
<evidence type="ECO:0000256" key="4">
    <source>
        <dbReference type="ARBA" id="ARBA00010617"/>
    </source>
</evidence>
<dbReference type="Proteomes" id="UP001049176">
    <property type="component" value="Chromosome 10"/>
</dbReference>
<evidence type="ECO:0000256" key="6">
    <source>
        <dbReference type="ARBA" id="ARBA00022692"/>
    </source>
</evidence>